<organism evidence="5 6">
    <name type="scientific">Planomonospora venezuelensis</name>
    <dbReference type="NCBI Taxonomy" id="1999"/>
    <lineage>
        <taxon>Bacteria</taxon>
        <taxon>Bacillati</taxon>
        <taxon>Actinomycetota</taxon>
        <taxon>Actinomycetes</taxon>
        <taxon>Streptosporangiales</taxon>
        <taxon>Streptosporangiaceae</taxon>
        <taxon>Planomonospora</taxon>
    </lineage>
</organism>
<feature type="domain" description="MalT-like TPR region" evidence="2">
    <location>
        <begin position="420"/>
        <end position="637"/>
    </location>
</feature>
<dbReference type="AlphaFoldDB" id="A0A841DHK1"/>
<protein>
    <submittedName>
        <fullName evidence="5">Putative ATPase</fullName>
    </submittedName>
</protein>
<dbReference type="Pfam" id="PF25872">
    <property type="entry name" value="HTH_77"/>
    <property type="match status" value="1"/>
</dbReference>
<dbReference type="InterPro" id="IPR058852">
    <property type="entry name" value="HTH_77"/>
</dbReference>
<reference evidence="5 6" key="1">
    <citation type="submission" date="2020-08" db="EMBL/GenBank/DDBJ databases">
        <title>Genomic Encyclopedia of Type Strains, Phase III (KMG-III): the genomes of soil and plant-associated and newly described type strains.</title>
        <authorList>
            <person name="Whitman W."/>
        </authorList>
    </citation>
    <scope>NUCLEOTIDE SEQUENCE [LARGE SCALE GENOMIC DNA]</scope>
    <source>
        <strain evidence="5 6">CECT 3303</strain>
    </source>
</reference>
<sequence>MATPSGWRRDGNLPNELTSFVGRTRLLTTLRQRLHEHRLVTVTGIGGVGKSRTALRIAHMVRNQFKDGVWFADLARLQDQGMVRHTITSALGIADQSPRSADETLVEWLGDREILLIIDTCEHLVDACAALFEDLLSNAPQLTILATSRQSLNARGEHTVAIPPLAVPGDAPGENPFTNEAVQLFAARAGAVLPSFTLDEHNIDPVSELCRRLDGIPLAIELAAVRMRALSVEQILALLADRFSLLAGASRTALPRHQTLRAAIGWSHELCEPAERLLWARLSVFAGDFELDAARYVCAGDNLSAEEIMDLISSLVEKSILLSDGTPSGHRYRLIDTLRQYGEEWLEKLGETDAVRERHRDYYLQLAMRGEDAWSGPRQVYWYVRMRHEHDNVRVALDYCLNRPGEATAGLQLLSSLWFMWVACGLAREGRLYLEKALSLVPNPSSERCKALWVLSYIHSGQGNTTGAVEAAEQCSSDAVRVGDSGAVILATKMLGTAAVLQNDLQKASALLGVAIEFHKSGRELNPGLLPSIVELSLVLTMQNEPVEAEALLQDCISVCTQRGELWLRSYALYALAMAQMATGRSAEALDNAQEALRLKRYFHDVLGIGLAIEIVARLVLDTGQAEVAARLLGAGQQNWRTFGMPQMNSPFFNAEHDRCVKECKRILGEPALLVQHARGSEPGVALLVDLFDVRVDLAGEGAGQRRNPEGEPVEPVRSWSSHPSSMPERYMISHIRANNGRL</sequence>
<feature type="domain" description="Novel STAND NTPase 1" evidence="3">
    <location>
        <begin position="18"/>
        <end position="150"/>
    </location>
</feature>
<dbReference type="SUPFAM" id="SSF52540">
    <property type="entry name" value="P-loop containing nucleoside triphosphate hydrolases"/>
    <property type="match status" value="1"/>
</dbReference>
<dbReference type="SUPFAM" id="SSF48452">
    <property type="entry name" value="TPR-like"/>
    <property type="match status" value="2"/>
</dbReference>
<feature type="domain" description="Winged helix-turn-helix" evidence="4">
    <location>
        <begin position="274"/>
        <end position="346"/>
    </location>
</feature>
<comment type="caution">
    <text evidence="5">The sequence shown here is derived from an EMBL/GenBank/DDBJ whole genome shotgun (WGS) entry which is preliminary data.</text>
</comment>
<dbReference type="PANTHER" id="PTHR47691:SF3">
    <property type="entry name" value="HTH-TYPE TRANSCRIPTIONAL REGULATOR RV0890C-RELATED"/>
    <property type="match status" value="1"/>
</dbReference>
<dbReference type="Pfam" id="PF17874">
    <property type="entry name" value="TPR_MalT"/>
    <property type="match status" value="1"/>
</dbReference>
<dbReference type="Proteomes" id="UP000562352">
    <property type="component" value="Unassembled WGS sequence"/>
</dbReference>
<keyword evidence="6" id="KW-1185">Reference proteome</keyword>
<gene>
    <name evidence="5" type="ORF">FHS22_005948</name>
</gene>
<accession>A0A841DHK1</accession>
<dbReference type="EMBL" id="JACHJJ010000025">
    <property type="protein sequence ID" value="MBB5966656.1"/>
    <property type="molecule type" value="Genomic_DNA"/>
</dbReference>
<dbReference type="Gene3D" id="1.25.40.10">
    <property type="entry name" value="Tetratricopeptide repeat domain"/>
    <property type="match status" value="1"/>
</dbReference>
<evidence type="ECO:0000313" key="5">
    <source>
        <dbReference type="EMBL" id="MBB5966656.1"/>
    </source>
</evidence>
<dbReference type="PANTHER" id="PTHR47691">
    <property type="entry name" value="REGULATOR-RELATED"/>
    <property type="match status" value="1"/>
</dbReference>
<evidence type="ECO:0000259" key="2">
    <source>
        <dbReference type="Pfam" id="PF17874"/>
    </source>
</evidence>
<name>A0A841DHK1_PLAVE</name>
<dbReference type="Gene3D" id="3.40.50.300">
    <property type="entry name" value="P-loop containing nucleotide triphosphate hydrolases"/>
    <property type="match status" value="1"/>
</dbReference>
<feature type="region of interest" description="Disordered" evidence="1">
    <location>
        <begin position="702"/>
        <end position="728"/>
    </location>
</feature>
<dbReference type="InterPro" id="IPR027417">
    <property type="entry name" value="P-loop_NTPase"/>
</dbReference>
<dbReference type="InterPro" id="IPR041617">
    <property type="entry name" value="TPR_MalT"/>
</dbReference>
<dbReference type="Pfam" id="PF20703">
    <property type="entry name" value="nSTAND1"/>
    <property type="match status" value="1"/>
</dbReference>
<dbReference type="InterPro" id="IPR011990">
    <property type="entry name" value="TPR-like_helical_dom_sf"/>
</dbReference>
<evidence type="ECO:0000313" key="6">
    <source>
        <dbReference type="Proteomes" id="UP000562352"/>
    </source>
</evidence>
<evidence type="ECO:0000259" key="3">
    <source>
        <dbReference type="Pfam" id="PF20703"/>
    </source>
</evidence>
<dbReference type="InterPro" id="IPR049052">
    <property type="entry name" value="nSTAND1"/>
</dbReference>
<dbReference type="RefSeq" id="WP_260408407.1">
    <property type="nucleotide sequence ID" value="NZ_JACHJJ010000025.1"/>
</dbReference>
<evidence type="ECO:0000256" key="1">
    <source>
        <dbReference type="SAM" id="MobiDB-lite"/>
    </source>
</evidence>
<evidence type="ECO:0000259" key="4">
    <source>
        <dbReference type="Pfam" id="PF25872"/>
    </source>
</evidence>
<proteinExistence type="predicted"/>